<name>A0A9P4KJT6_9PLEO</name>
<accession>A0A9P4KJT6</accession>
<organism evidence="2 3">
    <name type="scientific">Lojkania enalia</name>
    <dbReference type="NCBI Taxonomy" id="147567"/>
    <lineage>
        <taxon>Eukaryota</taxon>
        <taxon>Fungi</taxon>
        <taxon>Dikarya</taxon>
        <taxon>Ascomycota</taxon>
        <taxon>Pezizomycotina</taxon>
        <taxon>Dothideomycetes</taxon>
        <taxon>Pleosporomycetidae</taxon>
        <taxon>Pleosporales</taxon>
        <taxon>Pleosporales incertae sedis</taxon>
        <taxon>Lojkania</taxon>
    </lineage>
</organism>
<gene>
    <name evidence="2" type="ORF">CC78DRAFT_613083</name>
</gene>
<evidence type="ECO:0000313" key="3">
    <source>
        <dbReference type="Proteomes" id="UP000800093"/>
    </source>
</evidence>
<dbReference type="OrthoDB" id="10562280at2759"/>
<proteinExistence type="predicted"/>
<comment type="caution">
    <text evidence="2">The sequence shown here is derived from an EMBL/GenBank/DDBJ whole genome shotgun (WGS) entry which is preliminary data.</text>
</comment>
<sequence>MSSAQPYAPGNRSTSSNQTATTGISAEQARTRPDSRSPTANITLNPNAEPAEPAQFQEGDQVWVLRDTENRYYNATVHQRHWNGSEWTYILIDGQQQPLWQERVVWIAEDKLSSFG</sequence>
<feature type="compositionally biased region" description="Polar residues" evidence="1">
    <location>
        <begin position="1"/>
        <end position="25"/>
    </location>
</feature>
<evidence type="ECO:0000256" key="1">
    <source>
        <dbReference type="SAM" id="MobiDB-lite"/>
    </source>
</evidence>
<dbReference type="EMBL" id="ML986585">
    <property type="protein sequence ID" value="KAF2268849.1"/>
    <property type="molecule type" value="Genomic_DNA"/>
</dbReference>
<feature type="region of interest" description="Disordered" evidence="1">
    <location>
        <begin position="1"/>
        <end position="59"/>
    </location>
</feature>
<keyword evidence="3" id="KW-1185">Reference proteome</keyword>
<feature type="compositionally biased region" description="Polar residues" evidence="1">
    <location>
        <begin position="36"/>
        <end position="46"/>
    </location>
</feature>
<dbReference type="AlphaFoldDB" id="A0A9P4KJT6"/>
<reference evidence="3" key="1">
    <citation type="journal article" date="2020" name="Stud. Mycol.">
        <title>101 Dothideomycetes genomes: A test case for predicting lifestyles and emergence of pathogens.</title>
        <authorList>
            <person name="Haridas S."/>
            <person name="Albert R."/>
            <person name="Binder M."/>
            <person name="Bloem J."/>
            <person name="LaButti K."/>
            <person name="Salamov A."/>
            <person name="Andreopoulos B."/>
            <person name="Baker S."/>
            <person name="Barry K."/>
            <person name="Bills G."/>
            <person name="Bluhm B."/>
            <person name="Cannon C."/>
            <person name="Castanera R."/>
            <person name="Culley D."/>
            <person name="Daum C."/>
            <person name="Ezra D."/>
            <person name="Gonzalez J."/>
            <person name="Henrissat B."/>
            <person name="Kuo A."/>
            <person name="Liang C."/>
            <person name="Lipzen A."/>
            <person name="Lutzoni F."/>
            <person name="Magnuson J."/>
            <person name="Mondo S."/>
            <person name="Nolan M."/>
            <person name="Ohm R."/>
            <person name="Pangilinan J."/>
            <person name="Park H.-J."/>
            <person name="Ramirez L."/>
            <person name="Alfaro M."/>
            <person name="Sun H."/>
            <person name="Tritt A."/>
            <person name="Yoshinaga Y."/>
            <person name="Zwiers L.-H."/>
            <person name="Turgeon B."/>
            <person name="Goodwin S."/>
            <person name="Spatafora J."/>
            <person name="Crous P."/>
            <person name="Grigoriev I."/>
        </authorList>
    </citation>
    <scope>NUCLEOTIDE SEQUENCE [LARGE SCALE GENOMIC DNA]</scope>
    <source>
        <strain evidence="3">CBS 304.66</strain>
    </source>
</reference>
<dbReference type="Proteomes" id="UP000800093">
    <property type="component" value="Unassembled WGS sequence"/>
</dbReference>
<protein>
    <submittedName>
        <fullName evidence="2">Uncharacterized protein</fullName>
    </submittedName>
</protein>
<evidence type="ECO:0000313" key="2">
    <source>
        <dbReference type="EMBL" id="KAF2268849.1"/>
    </source>
</evidence>